<dbReference type="KEGG" id="bcib:IM45_946"/>
<dbReference type="AlphaFoldDB" id="A0A088NB62"/>
<comment type="similarity">
    <text evidence="3 13">Belongs to the lyase 1 family. Adenylosuccinate lyase subfamily.</text>
</comment>
<accession>A0A088NB62</accession>
<comment type="catalytic activity">
    <reaction evidence="11">
        <text>N(6)-(1,2-dicarboxyethyl)-AMP = fumarate + AMP</text>
        <dbReference type="Rhea" id="RHEA:16853"/>
        <dbReference type="ChEBI" id="CHEBI:29806"/>
        <dbReference type="ChEBI" id="CHEBI:57567"/>
        <dbReference type="ChEBI" id="CHEBI:456215"/>
        <dbReference type="EC" id="4.3.2.2"/>
    </reaction>
    <physiologicalReaction direction="left-to-right" evidence="11">
        <dbReference type="Rhea" id="RHEA:16854"/>
    </physiologicalReaction>
</comment>
<dbReference type="Gene3D" id="1.20.200.10">
    <property type="entry name" value="Fumarase/aspartase (Central domain)"/>
    <property type="match status" value="1"/>
</dbReference>
<dbReference type="eggNOG" id="COG0015">
    <property type="taxonomic scope" value="Bacteria"/>
</dbReference>
<dbReference type="InterPro" id="IPR047136">
    <property type="entry name" value="PurB_bact"/>
</dbReference>
<dbReference type="InterPro" id="IPR013539">
    <property type="entry name" value="PurB_C"/>
</dbReference>
<evidence type="ECO:0000313" key="16">
    <source>
        <dbReference type="EMBL" id="AIN47343.1"/>
    </source>
</evidence>
<dbReference type="PROSITE" id="PS00163">
    <property type="entry name" value="FUMARATE_LYASES"/>
    <property type="match status" value="1"/>
</dbReference>
<comment type="function">
    <text evidence="9">Catalyzes two reactions in de novo purine nucleotide biosynthesis. Catalyzes the breakdown of 5-aminoimidazole- (N-succinylocarboxamide) ribotide (SAICAR or 2-[5-amino-1-(5-phospho-beta-D-ribosyl)imidazole-4-carboxamido]succinate) to 5-aminoimidazole-4-carboxamide ribotide (AICAR or 5-amino-1-(5-phospho-beta-D-ribosyl)imidazole-4-carboxamide) and fumarate, and of adenylosuccinate (ADS or N(6)-(1,2-dicarboxyethyl)-AMP) to adenosine monophosphate (AMP) and fumarate.</text>
</comment>
<dbReference type="InterPro" id="IPR020557">
    <property type="entry name" value="Fumarate_lyase_CS"/>
</dbReference>
<comment type="pathway">
    <text evidence="1 13">Purine metabolism; IMP biosynthesis via de novo pathway; 5-amino-1-(5-phospho-D-ribosyl)imidazole-4-carboxamide from 5-amino-1-(5-phospho-D-ribosyl)imidazole-4-carboxylate: step 2/2.</text>
</comment>
<evidence type="ECO:0000256" key="3">
    <source>
        <dbReference type="ARBA" id="ARBA00008273"/>
    </source>
</evidence>
<evidence type="ECO:0000256" key="6">
    <source>
        <dbReference type="ARBA" id="ARBA00022755"/>
    </source>
</evidence>
<evidence type="ECO:0000256" key="8">
    <source>
        <dbReference type="ARBA" id="ARBA00024477"/>
    </source>
</evidence>
<dbReference type="PANTHER" id="PTHR43411:SF1">
    <property type="entry name" value="ADENYLOSUCCINATE LYASE"/>
    <property type="match status" value="1"/>
</dbReference>
<keyword evidence="7 13" id="KW-0456">Lyase</keyword>
<dbReference type="SUPFAM" id="SSF48557">
    <property type="entry name" value="L-aspartase-like"/>
    <property type="match status" value="1"/>
</dbReference>
<comment type="catalytic activity">
    <reaction evidence="8">
        <text>(2S)-2-[5-amino-1-(5-phospho-beta-D-ribosyl)imidazole-4-carboxamido]succinate = 5-amino-1-(5-phospho-beta-D-ribosyl)imidazole-4-carboxamide + fumarate</text>
        <dbReference type="Rhea" id="RHEA:23920"/>
        <dbReference type="ChEBI" id="CHEBI:29806"/>
        <dbReference type="ChEBI" id="CHEBI:58443"/>
        <dbReference type="ChEBI" id="CHEBI:58475"/>
        <dbReference type="EC" id="4.3.2.2"/>
    </reaction>
    <physiologicalReaction direction="left-to-right" evidence="8">
        <dbReference type="Rhea" id="RHEA:23921"/>
    </physiologicalReaction>
</comment>
<dbReference type="InterPro" id="IPR008948">
    <property type="entry name" value="L-Aspartase-like"/>
</dbReference>
<dbReference type="PANTHER" id="PTHR43411">
    <property type="entry name" value="ADENYLOSUCCINATE LYASE"/>
    <property type="match status" value="1"/>
</dbReference>
<dbReference type="Gene3D" id="1.10.40.30">
    <property type="entry name" value="Fumarase/aspartase (C-terminal domain)"/>
    <property type="match status" value="1"/>
</dbReference>
<dbReference type="EC" id="4.3.2.2" evidence="4 12"/>
<dbReference type="RefSeq" id="WP_051984605.1">
    <property type="nucleotide sequence ID" value="NZ_CP008985.1"/>
</dbReference>
<evidence type="ECO:0000256" key="1">
    <source>
        <dbReference type="ARBA" id="ARBA00004706"/>
    </source>
</evidence>
<proteinExistence type="inferred from homology"/>
<evidence type="ECO:0000256" key="12">
    <source>
        <dbReference type="NCBIfam" id="TIGR00928"/>
    </source>
</evidence>
<organism evidence="16 17">
    <name type="scientific">Candidatus Palibaumannia cicadellinicola</name>
    <dbReference type="NCBI Taxonomy" id="186490"/>
    <lineage>
        <taxon>Bacteria</taxon>
        <taxon>Pseudomonadati</taxon>
        <taxon>Pseudomonadota</taxon>
        <taxon>Gammaproteobacteria</taxon>
        <taxon>Candidatus Palibaumannia</taxon>
    </lineage>
</organism>
<dbReference type="Pfam" id="PF08328">
    <property type="entry name" value="ASL_C"/>
    <property type="match status" value="1"/>
</dbReference>
<dbReference type="FunFam" id="1.20.200.10:FF:000004">
    <property type="entry name" value="Adenylosuccinate lyase"/>
    <property type="match status" value="1"/>
</dbReference>
<evidence type="ECO:0000256" key="5">
    <source>
        <dbReference type="ARBA" id="ARBA00017058"/>
    </source>
</evidence>
<feature type="domain" description="Fumarate lyase N-terminal" evidence="14">
    <location>
        <begin position="14"/>
        <end position="312"/>
    </location>
</feature>
<evidence type="ECO:0000256" key="7">
    <source>
        <dbReference type="ARBA" id="ARBA00023239"/>
    </source>
</evidence>
<dbReference type="InterPro" id="IPR024083">
    <property type="entry name" value="Fumarase/histidase_N"/>
</dbReference>
<evidence type="ECO:0000259" key="14">
    <source>
        <dbReference type="Pfam" id="PF00206"/>
    </source>
</evidence>
<dbReference type="InterPro" id="IPR000362">
    <property type="entry name" value="Fumarate_lyase_fam"/>
</dbReference>
<dbReference type="Pfam" id="PF00206">
    <property type="entry name" value="Lyase_1"/>
    <property type="match status" value="1"/>
</dbReference>
<dbReference type="GO" id="GO:0004018">
    <property type="term" value="F:N6-(1,2-dicarboxyethyl)AMP AMP-lyase (fumarate-forming) activity"/>
    <property type="evidence" value="ECO:0007669"/>
    <property type="project" value="UniProtKB-UniRule"/>
</dbReference>
<evidence type="ECO:0000256" key="10">
    <source>
        <dbReference type="ARBA" id="ARBA00030717"/>
    </source>
</evidence>
<dbReference type="CDD" id="cd01598">
    <property type="entry name" value="PurB"/>
    <property type="match status" value="1"/>
</dbReference>
<evidence type="ECO:0000256" key="11">
    <source>
        <dbReference type="ARBA" id="ARBA00049115"/>
    </source>
</evidence>
<evidence type="ECO:0000313" key="17">
    <source>
        <dbReference type="Proteomes" id="UP000067325"/>
    </source>
</evidence>
<dbReference type="NCBIfam" id="TIGR00928">
    <property type="entry name" value="purB"/>
    <property type="match status" value="1"/>
</dbReference>
<name>A0A088NB62_9GAMM</name>
<dbReference type="UniPathway" id="UPA00075">
    <property type="reaction ID" value="UER00336"/>
</dbReference>
<dbReference type="Gene3D" id="1.10.275.10">
    <property type="entry name" value="Fumarase/aspartase (N-terminal domain)"/>
    <property type="match status" value="1"/>
</dbReference>
<comment type="pathway">
    <text evidence="2 13">Purine metabolism; AMP biosynthesis via de novo pathway; AMP from IMP: step 2/2.</text>
</comment>
<dbReference type="InterPro" id="IPR004769">
    <property type="entry name" value="Pur_lyase"/>
</dbReference>
<evidence type="ECO:0000256" key="2">
    <source>
        <dbReference type="ARBA" id="ARBA00004734"/>
    </source>
</evidence>
<evidence type="ECO:0000256" key="9">
    <source>
        <dbReference type="ARBA" id="ARBA00025012"/>
    </source>
</evidence>
<dbReference type="Proteomes" id="UP000067325">
    <property type="component" value="Chromosome"/>
</dbReference>
<evidence type="ECO:0000256" key="4">
    <source>
        <dbReference type="ARBA" id="ARBA00012339"/>
    </source>
</evidence>
<dbReference type="InterPro" id="IPR022761">
    <property type="entry name" value="Fumarate_lyase_N"/>
</dbReference>
<dbReference type="OrthoDB" id="9768878at2"/>
<reference evidence="16 17" key="1">
    <citation type="journal article" date="2014" name="MBio">
        <title>Differential genome evolution between companion symbionts in an insect-bacterial symbiosis.</title>
        <authorList>
            <person name="Bennett G.M."/>
            <person name="McCutcheon J.P."/>
            <person name="MacDonald B.R."/>
            <person name="Romanovicz D."/>
            <person name="Moran N.A."/>
        </authorList>
    </citation>
    <scope>NUCLEOTIDE SEQUENCE [LARGE SCALE GENOMIC DNA]</scope>
    <source>
        <strain evidence="16 17">BGSS</strain>
    </source>
</reference>
<dbReference type="EMBL" id="CP008985">
    <property type="protein sequence ID" value="AIN47343.1"/>
    <property type="molecule type" value="Genomic_DNA"/>
</dbReference>
<gene>
    <name evidence="16" type="ORF">IM45_946</name>
</gene>
<dbReference type="UniPathway" id="UPA00074">
    <property type="reaction ID" value="UER00132"/>
</dbReference>
<dbReference type="NCBIfam" id="NF006764">
    <property type="entry name" value="PRK09285.1"/>
    <property type="match status" value="1"/>
</dbReference>
<dbReference type="FunFam" id="1.10.275.10:FF:000003">
    <property type="entry name" value="Adenylosuccinate lyase"/>
    <property type="match status" value="1"/>
</dbReference>
<dbReference type="GO" id="GO:0005829">
    <property type="term" value="C:cytosol"/>
    <property type="evidence" value="ECO:0007669"/>
    <property type="project" value="TreeGrafter"/>
</dbReference>
<dbReference type="GO" id="GO:0006189">
    <property type="term" value="P:'de novo' IMP biosynthetic process"/>
    <property type="evidence" value="ECO:0007669"/>
    <property type="project" value="UniProtKB-UniPathway"/>
</dbReference>
<dbReference type="PRINTS" id="PR00149">
    <property type="entry name" value="FUMRATELYASE"/>
</dbReference>
<sequence>MELSSLTAISPIDGRYNEKVSALRSIFSEFGLLRFRVQVEVRWLQKLASCTEIKEVPPFDDNTQSYLEAIVANFSVEDAERIKTIERTTNHDVKAVEYFLKEKAVALPALQAAREFFHFACTSEDINNLSYALMLATVRQEVLLPVWFHMIDAVKKLAANYRDIPLLSRTHGQPATPSTMGKEMANFVYRMVRQYNQLEKVEILGKINGSVGNYNAHIVAYPEVNWHQLSEQFVTDLGINWNPYTTQIEPYDYIAEFLNCVARFNTILIDFNRDIWGYIALNYFKQKTIAGEIGSSTMPHKVNPIDFENSEGNLGLANATMNYLATKLPISRWQRDLTNSTVLRNLGVSLSYGLIAYNATLKGVSKLEVNKDYLLDELNLNWEVLAEPIQTVMRRYGIEQPYEKLHALTYGKHVTAAEIRSFIDSLSLPHEVKSRLKAMKPENYTGRAATLVDELTYHATVPSATRSS</sequence>
<evidence type="ECO:0000259" key="15">
    <source>
        <dbReference type="Pfam" id="PF08328"/>
    </source>
</evidence>
<dbReference type="GO" id="GO:0044208">
    <property type="term" value="P:'de novo' AMP biosynthetic process"/>
    <property type="evidence" value="ECO:0007669"/>
    <property type="project" value="UniProtKB-UniPathway"/>
</dbReference>
<evidence type="ECO:0000256" key="13">
    <source>
        <dbReference type="RuleBase" id="RU361172"/>
    </source>
</evidence>
<feature type="domain" description="Adenylosuccinate lyase PurB C-terminal" evidence="15">
    <location>
        <begin position="331"/>
        <end position="445"/>
    </location>
</feature>
<keyword evidence="6 13" id="KW-0658">Purine biosynthesis</keyword>
<protein>
    <recommendedName>
        <fullName evidence="5 12">Adenylosuccinate lyase</fullName>
        <shortName evidence="13">ASL</shortName>
        <ecNumber evidence="4 12">4.3.2.2</ecNumber>
    </recommendedName>
    <alternativeName>
        <fullName evidence="10 13">Adenylosuccinase</fullName>
    </alternativeName>
</protein>
<dbReference type="GO" id="GO:0070626">
    <property type="term" value="F:(S)-2-(5-amino-1-(5-phospho-D-ribosyl)imidazole-4-carboxamido) succinate lyase (fumarate-forming) activity"/>
    <property type="evidence" value="ECO:0007669"/>
    <property type="project" value="RHEA"/>
</dbReference>